<gene>
    <name evidence="1" type="ORF">GDO81_028582</name>
</gene>
<sequence>MSTILHRLVLPMTDRGSLHQASTLAVDLSSNGSMLSLVYSCTLDETHIPRYLNLVTNCTCCRSMSSCRGSRDISTDLCQLIVSPETRPKSDSVFIMGPRDLATSLTKSSMSSA</sequence>
<organism evidence="1 2">
    <name type="scientific">Engystomops pustulosus</name>
    <name type="common">Tungara frog</name>
    <name type="synonym">Physalaemus pustulosus</name>
    <dbReference type="NCBI Taxonomy" id="76066"/>
    <lineage>
        <taxon>Eukaryota</taxon>
        <taxon>Metazoa</taxon>
        <taxon>Chordata</taxon>
        <taxon>Craniata</taxon>
        <taxon>Vertebrata</taxon>
        <taxon>Euteleostomi</taxon>
        <taxon>Amphibia</taxon>
        <taxon>Batrachia</taxon>
        <taxon>Anura</taxon>
        <taxon>Neobatrachia</taxon>
        <taxon>Hyloidea</taxon>
        <taxon>Leptodactylidae</taxon>
        <taxon>Leiuperinae</taxon>
        <taxon>Engystomops</taxon>
    </lineage>
</organism>
<name>A0AAV6YNQ4_ENGPU</name>
<dbReference type="AlphaFoldDB" id="A0AAV6YNQ4"/>
<proteinExistence type="predicted"/>
<comment type="caution">
    <text evidence="1">The sequence shown here is derived from an EMBL/GenBank/DDBJ whole genome shotgun (WGS) entry which is preliminary data.</text>
</comment>
<dbReference type="Proteomes" id="UP000824782">
    <property type="component" value="Unassembled WGS sequence"/>
</dbReference>
<keyword evidence="2" id="KW-1185">Reference proteome</keyword>
<protein>
    <submittedName>
        <fullName evidence="1">Uncharacterized protein</fullName>
    </submittedName>
</protein>
<reference evidence="1" key="1">
    <citation type="thesis" date="2020" institute="ProQuest LLC" country="789 East Eisenhower Parkway, Ann Arbor, MI, USA">
        <title>Comparative Genomics and Chromosome Evolution.</title>
        <authorList>
            <person name="Mudd A.B."/>
        </authorList>
    </citation>
    <scope>NUCLEOTIDE SEQUENCE</scope>
    <source>
        <strain evidence="1">237g6f4</strain>
        <tissue evidence="1">Blood</tissue>
    </source>
</reference>
<dbReference type="EMBL" id="WNYA01067429">
    <property type="protein sequence ID" value="KAG8535423.1"/>
    <property type="molecule type" value="Genomic_DNA"/>
</dbReference>
<evidence type="ECO:0000313" key="2">
    <source>
        <dbReference type="Proteomes" id="UP000824782"/>
    </source>
</evidence>
<evidence type="ECO:0000313" key="1">
    <source>
        <dbReference type="EMBL" id="KAG8535423.1"/>
    </source>
</evidence>
<accession>A0AAV6YNQ4</accession>